<evidence type="ECO:0000313" key="2">
    <source>
        <dbReference type="EMBL" id="HIY73889.1"/>
    </source>
</evidence>
<sequence length="375" mass="42244">MGKKNDRCPLQAECEKQCGFFGRELDCPYYNANAREGYEIDDQEERRRAQWREAEEAEFSARMGQATHPAQRTIETITEDILDAQRRGGEAILTIGRCLIEAKEMLSHGEWLPWLNEKVSYSDRTARRFMQMYRQLSNRPALANLGASKALALLALPEKDRDEFLEENNVVDMTTRQLEQAIKDRDEARKAAETAKADAKAAEQARAKMEADMKVVNATLEAAKAEKEQADREAARLEQELAELKKRPVDVAVEAVVDQEAIERAREEAVAEMQAKLDKAREAKKKADEKRREAESALELAQAQLKDAERDRKNAVLTSDEDMAMFKAFFQQAQATANQMRGLLLKLRGRPDQAAAQGAEKALKALAEAIGRCAD</sequence>
<dbReference type="AlphaFoldDB" id="A0A9D2CEV5"/>
<reference evidence="2" key="2">
    <citation type="submission" date="2021-04" db="EMBL/GenBank/DDBJ databases">
        <authorList>
            <person name="Gilroy R."/>
        </authorList>
    </citation>
    <scope>NUCLEOTIDE SEQUENCE</scope>
    <source>
        <strain evidence="2">CHK33-7979</strain>
    </source>
</reference>
<evidence type="ECO:0000256" key="1">
    <source>
        <dbReference type="SAM" id="Coils"/>
    </source>
</evidence>
<evidence type="ECO:0000313" key="3">
    <source>
        <dbReference type="Proteomes" id="UP000886824"/>
    </source>
</evidence>
<comment type="caution">
    <text evidence="2">The sequence shown here is derived from an EMBL/GenBank/DDBJ whole genome shotgun (WGS) entry which is preliminary data.</text>
</comment>
<dbReference type="Proteomes" id="UP000886824">
    <property type="component" value="Unassembled WGS sequence"/>
</dbReference>
<reference evidence="2" key="1">
    <citation type="journal article" date="2021" name="PeerJ">
        <title>Extensive microbial diversity within the chicken gut microbiome revealed by metagenomics and culture.</title>
        <authorList>
            <person name="Gilroy R."/>
            <person name="Ravi A."/>
            <person name="Getino M."/>
            <person name="Pursley I."/>
            <person name="Horton D.L."/>
            <person name="Alikhan N.F."/>
            <person name="Baker D."/>
            <person name="Gharbi K."/>
            <person name="Hall N."/>
            <person name="Watson M."/>
            <person name="Adriaenssens E.M."/>
            <person name="Foster-Nyarko E."/>
            <person name="Jarju S."/>
            <person name="Secka A."/>
            <person name="Antonio M."/>
            <person name="Oren A."/>
            <person name="Chaudhuri R.R."/>
            <person name="La Ragione R."/>
            <person name="Hildebrand F."/>
            <person name="Pallen M.J."/>
        </authorList>
    </citation>
    <scope>NUCLEOTIDE SEQUENCE</scope>
    <source>
        <strain evidence="2">CHK33-7979</strain>
    </source>
</reference>
<keyword evidence="1" id="KW-0175">Coiled coil</keyword>
<proteinExistence type="predicted"/>
<name>A0A9D2CEV5_9FIRM</name>
<dbReference type="InterPro" id="IPR021451">
    <property type="entry name" value="DUF3102"/>
</dbReference>
<protein>
    <submittedName>
        <fullName evidence="2">DUF3102 domain-containing protein</fullName>
    </submittedName>
</protein>
<accession>A0A9D2CEV5</accession>
<feature type="coiled-coil region" evidence="1">
    <location>
        <begin position="171"/>
        <end position="318"/>
    </location>
</feature>
<dbReference type="EMBL" id="DXCX01000083">
    <property type="protein sequence ID" value="HIY73889.1"/>
    <property type="molecule type" value="Genomic_DNA"/>
</dbReference>
<organism evidence="2 3">
    <name type="scientific">Candidatus Intestinimonas merdavium</name>
    <dbReference type="NCBI Taxonomy" id="2838622"/>
    <lineage>
        <taxon>Bacteria</taxon>
        <taxon>Bacillati</taxon>
        <taxon>Bacillota</taxon>
        <taxon>Clostridia</taxon>
        <taxon>Eubacteriales</taxon>
        <taxon>Intestinimonas</taxon>
    </lineage>
</organism>
<dbReference type="Pfam" id="PF11300">
    <property type="entry name" value="DUF3102"/>
    <property type="match status" value="1"/>
</dbReference>
<gene>
    <name evidence="2" type="ORF">H9826_07950</name>
</gene>